<dbReference type="STRING" id="50990.A0A4Y7PHJ0"/>
<reference evidence="1 2" key="1">
    <citation type="submission" date="2018-06" db="EMBL/GenBank/DDBJ databases">
        <title>A transcriptomic atlas of mushroom development highlights an independent origin of complex multicellularity.</title>
        <authorList>
            <consortium name="DOE Joint Genome Institute"/>
            <person name="Krizsan K."/>
            <person name="Almasi E."/>
            <person name="Merenyi Z."/>
            <person name="Sahu N."/>
            <person name="Viragh M."/>
            <person name="Koszo T."/>
            <person name="Mondo S."/>
            <person name="Kiss B."/>
            <person name="Balint B."/>
            <person name="Kues U."/>
            <person name="Barry K."/>
            <person name="Hegedus J.C."/>
            <person name="Henrissat B."/>
            <person name="Johnson J."/>
            <person name="Lipzen A."/>
            <person name="Ohm R."/>
            <person name="Nagy I."/>
            <person name="Pangilinan J."/>
            <person name="Yan J."/>
            <person name="Xiong Y."/>
            <person name="Grigoriev I.V."/>
            <person name="Hibbett D.S."/>
            <person name="Nagy L.G."/>
        </authorList>
    </citation>
    <scope>NUCLEOTIDE SEQUENCE [LARGE SCALE GENOMIC DNA]</scope>
    <source>
        <strain evidence="1 2">SZMC22713</strain>
    </source>
</reference>
<dbReference type="Proteomes" id="UP000294933">
    <property type="component" value="Unassembled WGS sequence"/>
</dbReference>
<proteinExistence type="predicted"/>
<sequence>MSRLPRVTNIISMLRVARLQYLRPKWSHSTTLRHLRFHDCVMLDEKLVKKLAKDILSCEEFQLLELISCHKISEEFLIDLQDELGERLTS</sequence>
<dbReference type="AlphaFoldDB" id="A0A4Y7PHJ0"/>
<gene>
    <name evidence="1" type="ORF">BD410DRAFT_796847</name>
</gene>
<keyword evidence="2" id="KW-1185">Reference proteome</keyword>
<evidence type="ECO:0000313" key="1">
    <source>
        <dbReference type="EMBL" id="TDL14953.1"/>
    </source>
</evidence>
<dbReference type="SUPFAM" id="SSF52047">
    <property type="entry name" value="RNI-like"/>
    <property type="match status" value="1"/>
</dbReference>
<name>A0A4Y7PHJ0_9AGAM</name>
<protein>
    <submittedName>
        <fullName evidence="1">Uncharacterized protein</fullName>
    </submittedName>
</protein>
<organism evidence="1 2">
    <name type="scientific">Rickenella mellea</name>
    <dbReference type="NCBI Taxonomy" id="50990"/>
    <lineage>
        <taxon>Eukaryota</taxon>
        <taxon>Fungi</taxon>
        <taxon>Dikarya</taxon>
        <taxon>Basidiomycota</taxon>
        <taxon>Agaricomycotina</taxon>
        <taxon>Agaricomycetes</taxon>
        <taxon>Hymenochaetales</taxon>
        <taxon>Rickenellaceae</taxon>
        <taxon>Rickenella</taxon>
    </lineage>
</organism>
<evidence type="ECO:0000313" key="2">
    <source>
        <dbReference type="Proteomes" id="UP000294933"/>
    </source>
</evidence>
<dbReference type="EMBL" id="ML170298">
    <property type="protein sequence ID" value="TDL14953.1"/>
    <property type="molecule type" value="Genomic_DNA"/>
</dbReference>
<accession>A0A4Y7PHJ0</accession>
<dbReference type="VEuPathDB" id="FungiDB:BD410DRAFT_796847"/>